<proteinExistence type="predicted"/>
<evidence type="ECO:0000313" key="1">
    <source>
        <dbReference type="EMBL" id="PXF43137.1"/>
    </source>
</evidence>
<comment type="caution">
    <text evidence="1">The sequence shown here is derived from an EMBL/GenBank/DDBJ whole genome shotgun (WGS) entry which is preliminary data.</text>
</comment>
<accession>A0A2V3IM67</accession>
<keyword evidence="2" id="KW-1185">Reference proteome</keyword>
<name>A0A2V3IM67_9FLOR</name>
<dbReference type="EMBL" id="NBIV01000135">
    <property type="protein sequence ID" value="PXF43137.1"/>
    <property type="molecule type" value="Genomic_DNA"/>
</dbReference>
<evidence type="ECO:0000313" key="2">
    <source>
        <dbReference type="Proteomes" id="UP000247409"/>
    </source>
</evidence>
<dbReference type="OrthoDB" id="3901at2759"/>
<dbReference type="Proteomes" id="UP000247409">
    <property type="component" value="Unassembled WGS sequence"/>
</dbReference>
<protein>
    <recommendedName>
        <fullName evidence="3">Lon N-terminal domain-containing protein</fullName>
    </recommendedName>
</protein>
<organism evidence="1 2">
    <name type="scientific">Gracilariopsis chorda</name>
    <dbReference type="NCBI Taxonomy" id="448386"/>
    <lineage>
        <taxon>Eukaryota</taxon>
        <taxon>Rhodophyta</taxon>
        <taxon>Florideophyceae</taxon>
        <taxon>Rhodymeniophycidae</taxon>
        <taxon>Gracilariales</taxon>
        <taxon>Gracilariaceae</taxon>
        <taxon>Gracilariopsis</taxon>
    </lineage>
</organism>
<dbReference type="AlphaFoldDB" id="A0A2V3IM67"/>
<gene>
    <name evidence="1" type="ORF">BWQ96_07081</name>
</gene>
<reference evidence="1 2" key="1">
    <citation type="journal article" date="2018" name="Mol. Biol. Evol.">
        <title>Analysis of the draft genome of the red seaweed Gracilariopsis chorda provides insights into genome size evolution in Rhodophyta.</title>
        <authorList>
            <person name="Lee J."/>
            <person name="Yang E.C."/>
            <person name="Graf L."/>
            <person name="Yang J.H."/>
            <person name="Qiu H."/>
            <person name="Zel Zion U."/>
            <person name="Chan C.X."/>
            <person name="Stephens T.G."/>
            <person name="Weber A.P.M."/>
            <person name="Boo G.H."/>
            <person name="Boo S.M."/>
            <person name="Kim K.M."/>
            <person name="Shin Y."/>
            <person name="Jung M."/>
            <person name="Lee S.J."/>
            <person name="Yim H.S."/>
            <person name="Lee J.H."/>
            <person name="Bhattacharya D."/>
            <person name="Yoon H.S."/>
        </authorList>
    </citation>
    <scope>NUCLEOTIDE SEQUENCE [LARGE SCALE GENOMIC DNA]</scope>
    <source>
        <strain evidence="1 2">SKKU-2015</strain>
        <tissue evidence="1">Whole body</tissue>
    </source>
</reference>
<sequence length="254" mass="28722">MQSQEPQQLVLPVISVPGENSLMAPGEVRQLSLDYELFQSMLQGGSTFFGCVSAKDCKNGVLGISGALLTVLAVKSIEQGELPRVLIECRCSGRLSVLSAATESSTENLDFVRVQKVKDESEDSISERREVAQLEWALWKSCKEVVGLVRKLQNGVVKARAVELELSVWAPREYDRDIEEHEWESTPQVTRQVYWERAECFSFGVLRWMEGDEELMRKARRMTNTADRLRMALLFVDEKKAKTYAQLSLKNALS</sequence>
<evidence type="ECO:0008006" key="3">
    <source>
        <dbReference type="Google" id="ProtNLM"/>
    </source>
</evidence>